<protein>
    <recommendedName>
        <fullName evidence="2">Cyclin-H</fullName>
    </recommendedName>
</protein>
<dbReference type="CDD" id="cd20524">
    <property type="entry name" value="CYCLIN_CCNH_rpt1"/>
    <property type="match status" value="1"/>
</dbReference>
<dbReference type="GO" id="GO:0006357">
    <property type="term" value="P:regulation of transcription by RNA polymerase II"/>
    <property type="evidence" value="ECO:0007669"/>
    <property type="project" value="InterPro"/>
</dbReference>
<dbReference type="GO" id="GO:0070985">
    <property type="term" value="C:transcription factor TFIIK complex"/>
    <property type="evidence" value="ECO:0007669"/>
    <property type="project" value="InterPro"/>
</dbReference>
<dbReference type="Gene3D" id="1.10.472.10">
    <property type="entry name" value="Cyclin-like"/>
    <property type="match status" value="2"/>
</dbReference>
<evidence type="ECO:0000256" key="6">
    <source>
        <dbReference type="ARBA" id="ARBA00026042"/>
    </source>
</evidence>
<evidence type="ECO:0000259" key="9">
    <source>
        <dbReference type="Pfam" id="PF16899"/>
    </source>
</evidence>
<keyword evidence="4" id="KW-0131">Cell cycle</keyword>
<dbReference type="EMBL" id="JARQWQ010000020">
    <property type="protein sequence ID" value="KAK2565118.1"/>
    <property type="molecule type" value="Genomic_DNA"/>
</dbReference>
<comment type="function">
    <text evidence="5">Regulates CDK7, the catalytic subunit of the CDK-activating kinase (CAK) enzymatic complex. CAK activates the cyclin-associated kinases CDK1, CDK2, CDK4 and CDK6 by threonine phosphorylation. CAK complexed to the core-TFIIH basal transcription factor activates RNA polymerase II by serine phosphorylation of the repetitive C-terminal domain (CTD) of its large subunit (POLR2A), allowing its escape from the promoter and elongation of the transcripts. Involved in cell cycle control and in RNA transcription by RNA polymerase II. Its expression and activity are constant throughout the cell cycle.</text>
</comment>
<dbReference type="Pfam" id="PF00134">
    <property type="entry name" value="Cyclin_N"/>
    <property type="match status" value="1"/>
</dbReference>
<evidence type="ECO:0000256" key="1">
    <source>
        <dbReference type="ARBA" id="ARBA00008638"/>
    </source>
</evidence>
<dbReference type="Proteomes" id="UP001249851">
    <property type="component" value="Unassembled WGS sequence"/>
</dbReference>
<comment type="similarity">
    <text evidence="1">Belongs to the cyclin family. Cyclin C subfamily.</text>
</comment>
<proteinExistence type="inferred from homology"/>
<feature type="region of interest" description="Disordered" evidence="7">
    <location>
        <begin position="263"/>
        <end position="297"/>
    </location>
</feature>
<dbReference type="NCBIfam" id="TIGR00569">
    <property type="entry name" value="ccl1"/>
    <property type="match status" value="1"/>
</dbReference>
<feature type="domain" description="Cyclin N-terminal" evidence="8">
    <location>
        <begin position="62"/>
        <end position="155"/>
    </location>
</feature>
<dbReference type="GO" id="GO:0006351">
    <property type="term" value="P:DNA-templated transcription"/>
    <property type="evidence" value="ECO:0007669"/>
    <property type="project" value="InterPro"/>
</dbReference>
<dbReference type="PANTHER" id="PTHR10026">
    <property type="entry name" value="CYCLIN"/>
    <property type="match status" value="1"/>
</dbReference>
<sequence length="297" mass="34570">MFHTSTQRKYWTFSSELELNAFREVVNSSYIECFRDNFPAKKDVKFLTVEEESRLIEYYEIVLMEVCDKFRPPVPGAVTATAVAYLKRFYLKTSVMDHPPREMFLVFLYMACKVEEHNISVDRFVEILPADRREKTKEFILAHELLLMQRLSFHLTVHNPYRPMEGFIIDIKTRCPNLDDPEKWRTKAEEFLRKALLTNVLLLYSPSQIALAALFNASEGSLACYIENDLGEHNERMLRQINLIIAGVSGQVKPAVSKEHVKSLEQKLKGCRNPENNPDNKLFKKKKADKEQPMDEG</sequence>
<dbReference type="Pfam" id="PF16899">
    <property type="entry name" value="Cyclin_C_2"/>
    <property type="match status" value="1"/>
</dbReference>
<dbReference type="SUPFAM" id="SSF47954">
    <property type="entry name" value="Cyclin-like"/>
    <property type="match status" value="2"/>
</dbReference>
<feature type="compositionally biased region" description="Basic and acidic residues" evidence="7">
    <location>
        <begin position="288"/>
        <end position="297"/>
    </location>
</feature>
<evidence type="ECO:0000259" key="8">
    <source>
        <dbReference type="Pfam" id="PF00134"/>
    </source>
</evidence>
<evidence type="ECO:0000256" key="3">
    <source>
        <dbReference type="ARBA" id="ARBA00023127"/>
    </source>
</evidence>
<evidence type="ECO:0000313" key="10">
    <source>
        <dbReference type="EMBL" id="KAK2565118.1"/>
    </source>
</evidence>
<dbReference type="InterPro" id="IPR027081">
    <property type="entry name" value="CyclinH/Ccl1"/>
</dbReference>
<evidence type="ECO:0000256" key="5">
    <source>
        <dbReference type="ARBA" id="ARBA00025343"/>
    </source>
</evidence>
<dbReference type="InterPro" id="IPR043198">
    <property type="entry name" value="Cyclin/Ssn8"/>
</dbReference>
<comment type="subunit">
    <text evidence="6">Associates primarily with CDK7 and MAT1 to form the CAK complex. CAK can further associate with the core-TFIIH to form the TFIIH basal transcription factor.</text>
</comment>
<reference evidence="10" key="1">
    <citation type="journal article" date="2023" name="G3 (Bethesda)">
        <title>Whole genome assembly and annotation of the endangered Caribbean coral Acropora cervicornis.</title>
        <authorList>
            <person name="Selwyn J.D."/>
            <person name="Vollmer S.V."/>
        </authorList>
    </citation>
    <scope>NUCLEOTIDE SEQUENCE</scope>
    <source>
        <strain evidence="10">K2</strain>
    </source>
</reference>
<reference evidence="10" key="2">
    <citation type="journal article" date="2023" name="Science">
        <title>Genomic signatures of disease resistance in endangered staghorn corals.</title>
        <authorList>
            <person name="Vollmer S.V."/>
            <person name="Selwyn J.D."/>
            <person name="Despard B.A."/>
            <person name="Roesel C.L."/>
        </authorList>
    </citation>
    <scope>NUCLEOTIDE SEQUENCE</scope>
    <source>
        <strain evidence="10">K2</strain>
    </source>
</reference>
<name>A0AAD9QPM6_ACRCE</name>
<dbReference type="InterPro" id="IPR006671">
    <property type="entry name" value="Cyclin_N"/>
</dbReference>
<gene>
    <name evidence="10" type="ORF">P5673_011035</name>
</gene>
<evidence type="ECO:0000256" key="7">
    <source>
        <dbReference type="SAM" id="MobiDB-lite"/>
    </source>
</evidence>
<evidence type="ECO:0000313" key="11">
    <source>
        <dbReference type="Proteomes" id="UP001249851"/>
    </source>
</evidence>
<dbReference type="AlphaFoldDB" id="A0AAD9QPM6"/>
<dbReference type="GO" id="GO:0016538">
    <property type="term" value="F:cyclin-dependent protein serine/threonine kinase regulator activity"/>
    <property type="evidence" value="ECO:0007669"/>
    <property type="project" value="InterPro"/>
</dbReference>
<dbReference type="InterPro" id="IPR036915">
    <property type="entry name" value="Cyclin-like_sf"/>
</dbReference>
<organism evidence="10 11">
    <name type="scientific">Acropora cervicornis</name>
    <name type="common">Staghorn coral</name>
    <dbReference type="NCBI Taxonomy" id="6130"/>
    <lineage>
        <taxon>Eukaryota</taxon>
        <taxon>Metazoa</taxon>
        <taxon>Cnidaria</taxon>
        <taxon>Anthozoa</taxon>
        <taxon>Hexacorallia</taxon>
        <taxon>Scleractinia</taxon>
        <taxon>Astrocoeniina</taxon>
        <taxon>Acroporidae</taxon>
        <taxon>Acropora</taxon>
    </lineage>
</organism>
<feature type="domain" description="Cyclin C-terminal" evidence="9">
    <location>
        <begin position="159"/>
        <end position="241"/>
    </location>
</feature>
<dbReference type="CDD" id="cd20525">
    <property type="entry name" value="CYCLIN_CCNH_rpt2"/>
    <property type="match status" value="1"/>
</dbReference>
<dbReference type="FunFam" id="1.10.472.10:FF:000029">
    <property type="entry name" value="Cyclin h"/>
    <property type="match status" value="1"/>
</dbReference>
<keyword evidence="11" id="KW-1185">Reference proteome</keyword>
<evidence type="ECO:0000256" key="2">
    <source>
        <dbReference type="ARBA" id="ARBA00019496"/>
    </source>
</evidence>
<dbReference type="InterPro" id="IPR031658">
    <property type="entry name" value="Cyclin_C_2"/>
</dbReference>
<comment type="caution">
    <text evidence="10">The sequence shown here is derived from an EMBL/GenBank/DDBJ whole genome shotgun (WGS) entry which is preliminary data.</text>
</comment>
<keyword evidence="3" id="KW-0195">Cyclin</keyword>
<accession>A0AAD9QPM6</accession>
<evidence type="ECO:0000256" key="4">
    <source>
        <dbReference type="ARBA" id="ARBA00023306"/>
    </source>
</evidence>